<comment type="function">
    <text evidence="10">Confers DNA tethering and processivity to DNA polymerases and other proteins. Acts as a clamp, forming a ring around DNA (a reaction catalyzed by the clamp-loading complex) which diffuses in an ATP-independent manner freely and bidirectionally along dsDNA. Initially characterized for its ability to contact the catalytic subunit of DNA polymerase III (Pol III), a complex, multichain enzyme responsible for most of the replicative synthesis in bacteria; Pol III exhibits 3'-5' exonuclease proofreading activity. The beta chain is required for initiation of replication as well as for processivity of DNA replication.</text>
</comment>
<dbReference type="PIRSF" id="PIRSF000804">
    <property type="entry name" value="DNA_pol_III_b"/>
    <property type="match status" value="1"/>
</dbReference>
<keyword evidence="7 10" id="KW-0235">DNA replication</keyword>
<dbReference type="NCBIfam" id="TIGR00663">
    <property type="entry name" value="dnan"/>
    <property type="match status" value="1"/>
</dbReference>
<evidence type="ECO:0000256" key="9">
    <source>
        <dbReference type="ARBA" id="ARBA00023125"/>
    </source>
</evidence>
<evidence type="ECO:0000259" key="12">
    <source>
        <dbReference type="Pfam" id="PF02767"/>
    </source>
</evidence>
<feature type="domain" description="DNA polymerase III beta sliding clamp central" evidence="12">
    <location>
        <begin position="130"/>
        <end position="246"/>
    </location>
</feature>
<evidence type="ECO:0000313" key="15">
    <source>
        <dbReference type="Proteomes" id="UP000192783"/>
    </source>
</evidence>
<evidence type="ECO:0000256" key="6">
    <source>
        <dbReference type="ARBA" id="ARBA00022695"/>
    </source>
</evidence>
<evidence type="ECO:0000256" key="3">
    <source>
        <dbReference type="ARBA" id="ARBA00021035"/>
    </source>
</evidence>
<dbReference type="Gene3D" id="3.70.10.10">
    <property type="match status" value="1"/>
</dbReference>
<dbReference type="GO" id="GO:0003887">
    <property type="term" value="F:DNA-directed DNA polymerase activity"/>
    <property type="evidence" value="ECO:0007669"/>
    <property type="project" value="UniProtKB-UniRule"/>
</dbReference>
<dbReference type="GO" id="GO:0005737">
    <property type="term" value="C:cytoplasm"/>
    <property type="evidence" value="ECO:0007669"/>
    <property type="project" value="UniProtKB-SubCell"/>
</dbReference>
<dbReference type="SUPFAM" id="SSF55979">
    <property type="entry name" value="DNA clamp"/>
    <property type="match status" value="3"/>
</dbReference>
<evidence type="ECO:0000259" key="11">
    <source>
        <dbReference type="Pfam" id="PF00712"/>
    </source>
</evidence>
<dbReference type="GO" id="GO:0006271">
    <property type="term" value="P:DNA strand elongation involved in DNA replication"/>
    <property type="evidence" value="ECO:0007669"/>
    <property type="project" value="TreeGrafter"/>
</dbReference>
<evidence type="ECO:0000256" key="4">
    <source>
        <dbReference type="ARBA" id="ARBA00022490"/>
    </source>
</evidence>
<dbReference type="GO" id="GO:0008408">
    <property type="term" value="F:3'-5' exonuclease activity"/>
    <property type="evidence" value="ECO:0007669"/>
    <property type="project" value="InterPro"/>
</dbReference>
<feature type="domain" description="DNA polymerase III beta sliding clamp N-terminal" evidence="11">
    <location>
        <begin position="1"/>
        <end position="119"/>
    </location>
</feature>
<name>A0A1W1XHV5_9BACT</name>
<comment type="subcellular location">
    <subcellularLocation>
        <location evidence="1 10">Cytoplasm</location>
    </subcellularLocation>
</comment>
<dbReference type="OrthoDB" id="8421503at2"/>
<keyword evidence="5 10" id="KW-0808">Transferase</keyword>
<dbReference type="EMBL" id="FWXF01000008">
    <property type="protein sequence ID" value="SMC23540.1"/>
    <property type="molecule type" value="Genomic_DNA"/>
</dbReference>
<dbReference type="AlphaFoldDB" id="A0A1W1XHV5"/>
<evidence type="ECO:0000256" key="10">
    <source>
        <dbReference type="PIRNR" id="PIRNR000804"/>
    </source>
</evidence>
<dbReference type="SMART" id="SM00480">
    <property type="entry name" value="POL3Bc"/>
    <property type="match status" value="1"/>
</dbReference>
<comment type="similarity">
    <text evidence="2 10">Belongs to the beta sliding clamp family.</text>
</comment>
<protein>
    <recommendedName>
        <fullName evidence="3 10">Beta sliding clamp</fullName>
    </recommendedName>
</protein>
<organism evidence="14 15">
    <name type="scientific">Desulfacinum hydrothermale DSM 13146</name>
    <dbReference type="NCBI Taxonomy" id="1121390"/>
    <lineage>
        <taxon>Bacteria</taxon>
        <taxon>Pseudomonadati</taxon>
        <taxon>Thermodesulfobacteriota</taxon>
        <taxon>Syntrophobacteria</taxon>
        <taxon>Syntrophobacterales</taxon>
        <taxon>Syntrophobacteraceae</taxon>
        <taxon>Desulfacinum</taxon>
    </lineage>
</organism>
<dbReference type="InterPro" id="IPR022637">
    <property type="entry name" value="DNA_polIII_beta_cen"/>
</dbReference>
<reference evidence="14 15" key="1">
    <citation type="submission" date="2017-04" db="EMBL/GenBank/DDBJ databases">
        <authorList>
            <person name="Afonso C.L."/>
            <person name="Miller P.J."/>
            <person name="Scott M.A."/>
            <person name="Spackman E."/>
            <person name="Goraichik I."/>
            <person name="Dimitrov K.M."/>
            <person name="Suarez D.L."/>
            <person name="Swayne D.E."/>
        </authorList>
    </citation>
    <scope>NUCLEOTIDE SEQUENCE [LARGE SCALE GENOMIC DNA]</scope>
    <source>
        <strain evidence="14 15">DSM 13146</strain>
    </source>
</reference>
<evidence type="ECO:0000256" key="8">
    <source>
        <dbReference type="ARBA" id="ARBA00022932"/>
    </source>
</evidence>
<keyword evidence="6 10" id="KW-0548">Nucleotidyltransferase</keyword>
<dbReference type="InterPro" id="IPR022634">
    <property type="entry name" value="DNA_polIII_beta_N"/>
</dbReference>
<proteinExistence type="inferred from homology"/>
<dbReference type="Proteomes" id="UP000192783">
    <property type="component" value="Unassembled WGS sequence"/>
</dbReference>
<evidence type="ECO:0000256" key="7">
    <source>
        <dbReference type="ARBA" id="ARBA00022705"/>
    </source>
</evidence>
<dbReference type="InterPro" id="IPR001001">
    <property type="entry name" value="DNA_polIII_beta"/>
</dbReference>
<dbReference type="Pfam" id="PF02768">
    <property type="entry name" value="DNA_pol3_beta_3"/>
    <property type="match status" value="1"/>
</dbReference>
<accession>A0A1W1XHV5</accession>
<dbReference type="PANTHER" id="PTHR30478">
    <property type="entry name" value="DNA POLYMERASE III SUBUNIT BETA"/>
    <property type="match status" value="1"/>
</dbReference>
<gene>
    <name evidence="14" type="ORF">SAMN02746041_01750</name>
</gene>
<evidence type="ECO:0000256" key="5">
    <source>
        <dbReference type="ARBA" id="ARBA00022679"/>
    </source>
</evidence>
<dbReference type="GO" id="GO:0003677">
    <property type="term" value="F:DNA binding"/>
    <property type="evidence" value="ECO:0007669"/>
    <property type="project" value="UniProtKB-UniRule"/>
</dbReference>
<keyword evidence="8 10" id="KW-0239">DNA-directed DNA polymerase</keyword>
<evidence type="ECO:0000259" key="13">
    <source>
        <dbReference type="Pfam" id="PF02768"/>
    </source>
</evidence>
<keyword evidence="15" id="KW-1185">Reference proteome</keyword>
<dbReference type="Gene3D" id="3.10.150.10">
    <property type="entry name" value="DNA Polymerase III, subunit A, domain 2"/>
    <property type="match status" value="1"/>
</dbReference>
<keyword evidence="9" id="KW-0238">DNA-binding</keyword>
<keyword evidence="4 10" id="KW-0963">Cytoplasm</keyword>
<dbReference type="Pfam" id="PF00712">
    <property type="entry name" value="DNA_pol3_beta"/>
    <property type="match status" value="1"/>
</dbReference>
<dbReference type="InterPro" id="IPR022635">
    <property type="entry name" value="DNA_polIII_beta_C"/>
</dbReference>
<evidence type="ECO:0000256" key="1">
    <source>
        <dbReference type="ARBA" id="ARBA00004496"/>
    </source>
</evidence>
<dbReference type="STRING" id="1121390.SAMN02746041_01750"/>
<dbReference type="GO" id="GO:0009360">
    <property type="term" value="C:DNA polymerase III complex"/>
    <property type="evidence" value="ECO:0007669"/>
    <property type="project" value="InterPro"/>
</dbReference>
<comment type="subunit">
    <text evidence="10">Forms a ring-shaped head-to-tail homodimer around DNA.</text>
</comment>
<dbReference type="InterPro" id="IPR046938">
    <property type="entry name" value="DNA_clamp_sf"/>
</dbReference>
<dbReference type="PANTHER" id="PTHR30478:SF0">
    <property type="entry name" value="BETA SLIDING CLAMP"/>
    <property type="match status" value="1"/>
</dbReference>
<feature type="domain" description="DNA polymerase III beta sliding clamp C-terminal" evidence="13">
    <location>
        <begin position="250"/>
        <end position="367"/>
    </location>
</feature>
<dbReference type="RefSeq" id="WP_084057496.1">
    <property type="nucleotide sequence ID" value="NZ_FWXF01000008.1"/>
</dbReference>
<dbReference type="Pfam" id="PF02767">
    <property type="entry name" value="DNA_pol3_beta_2"/>
    <property type="match status" value="1"/>
</dbReference>
<evidence type="ECO:0000313" key="14">
    <source>
        <dbReference type="EMBL" id="SMC23540.1"/>
    </source>
</evidence>
<evidence type="ECO:0000256" key="2">
    <source>
        <dbReference type="ARBA" id="ARBA00010752"/>
    </source>
</evidence>
<dbReference type="CDD" id="cd00140">
    <property type="entry name" value="beta_clamp"/>
    <property type="match status" value="1"/>
</dbReference>
<sequence length="369" mass="41797">MKWEIDREALLSALTKVVGITDKKSTMQVLSHVLLEATEEQQLYLSATDLDISLKTQVEAQVSLAGRTTVSARKFLELIKELRNETVRCELGDNERLRVAAGRTQYKLATIPAADFPHFSIAVSNETFEVEAGALRRVLTRTVYPVPMEEDSLSIPGLYWHPVGEDLLRMVGSDGHRLAYDQIPFPALQFMGDNKGITVPRKGIQEILRLLEKTDQISLGLYENRLFAQTPNARLSIQLLEEDFPQYDLIIPQEASGFFEMDRQALIGALKRMAVVTDQTWISVRMTIRPDLLILEAGNPELGTAQEELPIHYDGEEFTVAYNIRYVIEALQNMQAEKVRVQWLDEYHGGLFLEPDNPDHLALVMPMMV</sequence>